<name>A0A433Q9Y3_9FUNG</name>
<evidence type="ECO:0000313" key="2">
    <source>
        <dbReference type="Proteomes" id="UP000274822"/>
    </source>
</evidence>
<organism evidence="1 2">
    <name type="scientific">Jimgerdemannia flammicorona</name>
    <dbReference type="NCBI Taxonomy" id="994334"/>
    <lineage>
        <taxon>Eukaryota</taxon>
        <taxon>Fungi</taxon>
        <taxon>Fungi incertae sedis</taxon>
        <taxon>Mucoromycota</taxon>
        <taxon>Mucoromycotina</taxon>
        <taxon>Endogonomycetes</taxon>
        <taxon>Endogonales</taxon>
        <taxon>Endogonaceae</taxon>
        <taxon>Jimgerdemannia</taxon>
    </lineage>
</organism>
<protein>
    <submittedName>
        <fullName evidence="1">Uncharacterized protein</fullName>
    </submittedName>
</protein>
<comment type="caution">
    <text evidence="1">The sequence shown here is derived from an EMBL/GenBank/DDBJ whole genome shotgun (WGS) entry which is preliminary data.</text>
</comment>
<keyword evidence="2" id="KW-1185">Reference proteome</keyword>
<gene>
    <name evidence="1" type="ORF">BC938DRAFT_470634</name>
</gene>
<dbReference type="EMBL" id="RBNJ01010249">
    <property type="protein sequence ID" value="RUS26539.1"/>
    <property type="molecule type" value="Genomic_DNA"/>
</dbReference>
<proteinExistence type="predicted"/>
<sequence length="192" mass="21600">MGDWNPVPYRNGGFHLSSCPSVCVWGVWIVFVRVRSWVLVRVRSRVLVRGRVLVLVRIRVRIPVRIPVRNRVRTRVRIPVHALLAPMNAQAAKPPITPPIIGAMLAWLADGVRVGEFVDVLMTESPMDEVGVGNRCFLQAILRTGQSIILEENKIPKHRLSSSLFRDEPDLIDKTKKILSNPSQPTESPCCT</sequence>
<dbReference type="AlphaFoldDB" id="A0A433Q9Y3"/>
<dbReference type="Proteomes" id="UP000274822">
    <property type="component" value="Unassembled WGS sequence"/>
</dbReference>
<evidence type="ECO:0000313" key="1">
    <source>
        <dbReference type="EMBL" id="RUS26539.1"/>
    </source>
</evidence>
<accession>A0A433Q9Y3</accession>
<reference evidence="1 2" key="1">
    <citation type="journal article" date="2018" name="New Phytol.">
        <title>Phylogenomics of Endogonaceae and evolution of mycorrhizas within Mucoromycota.</title>
        <authorList>
            <person name="Chang Y."/>
            <person name="Desiro A."/>
            <person name="Na H."/>
            <person name="Sandor L."/>
            <person name="Lipzen A."/>
            <person name="Clum A."/>
            <person name="Barry K."/>
            <person name="Grigoriev I.V."/>
            <person name="Martin F.M."/>
            <person name="Stajich J.E."/>
            <person name="Smith M.E."/>
            <person name="Bonito G."/>
            <person name="Spatafora J.W."/>
        </authorList>
    </citation>
    <scope>NUCLEOTIDE SEQUENCE [LARGE SCALE GENOMIC DNA]</scope>
    <source>
        <strain evidence="1 2">AD002</strain>
    </source>
</reference>